<feature type="binding site" evidence="6">
    <location>
        <position position="277"/>
    </location>
    <ligand>
        <name>Na(+)</name>
        <dbReference type="ChEBI" id="CHEBI:29101"/>
        <label>1</label>
    </ligand>
</feature>
<dbReference type="InterPro" id="IPR037272">
    <property type="entry name" value="SNS_sf"/>
</dbReference>
<accession>A0A814KX89</accession>
<dbReference type="GO" id="GO:0043005">
    <property type="term" value="C:neuron projection"/>
    <property type="evidence" value="ECO:0007669"/>
    <property type="project" value="TreeGrafter"/>
</dbReference>
<dbReference type="CDD" id="cd11496">
    <property type="entry name" value="SLC6sbd-TauT-like"/>
    <property type="match status" value="1"/>
</dbReference>
<gene>
    <name evidence="10" type="ORF">OXX778_LOCUS19038</name>
</gene>
<feature type="transmembrane region" description="Helical" evidence="9">
    <location>
        <begin position="477"/>
        <end position="497"/>
    </location>
</feature>
<dbReference type="AlphaFoldDB" id="A0A814KX89"/>
<dbReference type="PRINTS" id="PR00176">
    <property type="entry name" value="NANEUSMPORT"/>
</dbReference>
<keyword evidence="4 9" id="KW-1133">Transmembrane helix</keyword>
<dbReference type="OrthoDB" id="6581954at2759"/>
<feature type="transmembrane region" description="Helical" evidence="9">
    <location>
        <begin position="405"/>
        <end position="429"/>
    </location>
</feature>
<feature type="binding site" evidence="6">
    <location>
        <position position="39"/>
    </location>
    <ligand>
        <name>Na(+)</name>
        <dbReference type="ChEBI" id="CHEBI:29101"/>
        <label>1</label>
    </ligand>
</feature>
<evidence type="ECO:0000256" key="9">
    <source>
        <dbReference type="SAM" id="Phobius"/>
    </source>
</evidence>
<dbReference type="PANTHER" id="PTHR11616:SF265">
    <property type="entry name" value="TRANSPORTER"/>
    <property type="match status" value="1"/>
</dbReference>
<evidence type="ECO:0000313" key="10">
    <source>
        <dbReference type="EMBL" id="CAF1055632.1"/>
    </source>
</evidence>
<feature type="transmembrane region" description="Helical" evidence="9">
    <location>
        <begin position="227"/>
        <end position="247"/>
    </location>
</feature>
<evidence type="ECO:0000256" key="2">
    <source>
        <dbReference type="ARBA" id="ARBA00022448"/>
    </source>
</evidence>
<feature type="binding site" evidence="6">
    <location>
        <position position="44"/>
    </location>
    <ligand>
        <name>Na(+)</name>
        <dbReference type="ChEBI" id="CHEBI:29101"/>
        <label>2</label>
    </ligand>
</feature>
<feature type="binding site" evidence="6">
    <location>
        <position position="378"/>
    </location>
    <ligand>
        <name>Na(+)</name>
        <dbReference type="ChEBI" id="CHEBI:29101"/>
        <label>1</label>
    </ligand>
</feature>
<keyword evidence="8" id="KW-0769">Symport</keyword>
<proteinExistence type="inferred from homology"/>
<name>A0A814KX89_9BILA</name>
<feature type="disulfide bond" evidence="7">
    <location>
        <begin position="142"/>
        <end position="151"/>
    </location>
</feature>
<comment type="subcellular location">
    <subcellularLocation>
        <location evidence="1">Membrane</location>
        <topology evidence="1">Multi-pass membrane protein</topology>
    </subcellularLocation>
</comment>
<evidence type="ECO:0000256" key="4">
    <source>
        <dbReference type="ARBA" id="ARBA00022989"/>
    </source>
</evidence>
<keyword evidence="6" id="KW-0479">Metal-binding</keyword>
<feature type="transmembrane region" description="Helical" evidence="9">
    <location>
        <begin position="267"/>
        <end position="291"/>
    </location>
</feature>
<dbReference type="Pfam" id="PF00209">
    <property type="entry name" value="SNF"/>
    <property type="match status" value="1"/>
</dbReference>
<keyword evidence="3 8" id="KW-0812">Transmembrane</keyword>
<evidence type="ECO:0000256" key="7">
    <source>
        <dbReference type="PIRSR" id="PIRSR600175-2"/>
    </source>
</evidence>
<evidence type="ECO:0000256" key="6">
    <source>
        <dbReference type="PIRSR" id="PIRSR600175-1"/>
    </source>
</evidence>
<feature type="transmembrane region" description="Helical" evidence="9">
    <location>
        <begin position="196"/>
        <end position="215"/>
    </location>
</feature>
<dbReference type="NCBIfam" id="NF037979">
    <property type="entry name" value="Na_transp"/>
    <property type="match status" value="1"/>
</dbReference>
<feature type="transmembrane region" description="Helical" evidence="9">
    <location>
        <begin position="435"/>
        <end position="457"/>
    </location>
</feature>
<evidence type="ECO:0000313" key="11">
    <source>
        <dbReference type="Proteomes" id="UP000663879"/>
    </source>
</evidence>
<dbReference type="Proteomes" id="UP000663879">
    <property type="component" value="Unassembled WGS sequence"/>
</dbReference>
<evidence type="ECO:0000256" key="1">
    <source>
        <dbReference type="ARBA" id="ARBA00004141"/>
    </source>
</evidence>
<dbReference type="GO" id="GO:0046872">
    <property type="term" value="F:metal ion binding"/>
    <property type="evidence" value="ECO:0007669"/>
    <property type="project" value="UniProtKB-KW"/>
</dbReference>
<keyword evidence="2 8" id="KW-0813">Transport</keyword>
<dbReference type="GO" id="GO:0005332">
    <property type="term" value="F:gamma-aminobutyric acid:sodium:chloride symporter activity"/>
    <property type="evidence" value="ECO:0007669"/>
    <property type="project" value="TreeGrafter"/>
</dbReference>
<evidence type="ECO:0000256" key="3">
    <source>
        <dbReference type="ARBA" id="ARBA00022692"/>
    </source>
</evidence>
<organism evidence="10 11">
    <name type="scientific">Brachionus calyciflorus</name>
    <dbReference type="NCBI Taxonomy" id="104777"/>
    <lineage>
        <taxon>Eukaryota</taxon>
        <taxon>Metazoa</taxon>
        <taxon>Spiralia</taxon>
        <taxon>Gnathifera</taxon>
        <taxon>Rotifera</taxon>
        <taxon>Eurotatoria</taxon>
        <taxon>Monogononta</taxon>
        <taxon>Pseudotrocha</taxon>
        <taxon>Ploima</taxon>
        <taxon>Brachionidae</taxon>
        <taxon>Brachionus</taxon>
    </lineage>
</organism>
<keyword evidence="11" id="KW-1185">Reference proteome</keyword>
<dbReference type="PROSITE" id="PS00610">
    <property type="entry name" value="NA_NEUROTRAN_SYMP_1"/>
    <property type="match status" value="1"/>
</dbReference>
<keyword evidence="6" id="KW-0915">Sodium</keyword>
<evidence type="ECO:0000256" key="8">
    <source>
        <dbReference type="RuleBase" id="RU003732"/>
    </source>
</evidence>
<comment type="similarity">
    <text evidence="8">Belongs to the sodium:neurotransmitter symporter (SNF) (TC 2.A.22) family.</text>
</comment>
<feature type="transmembrane region" description="Helical" evidence="9">
    <location>
        <begin position="517"/>
        <end position="536"/>
    </location>
</feature>
<feature type="transmembrane region" description="Helical" evidence="9">
    <location>
        <begin position="357"/>
        <end position="376"/>
    </location>
</feature>
<dbReference type="PROSITE" id="PS50267">
    <property type="entry name" value="NA_NEUROTRAN_SYMP_3"/>
    <property type="match status" value="1"/>
</dbReference>
<sequence>MTEKTARSDQIIQQSEENILPREQWSSKLDFLLSCVGYAIGLGNVWRFPYLCYKNGGGAFLVPYTLALIFGGIPMFFMEVALGQSLSIGGLGVWKICPVFKGVGYAAAIMAFWLNTYYIVVLAWALYYLWHSFAKTLPWASCGNWWNTDKCISSYNLTHLVNISNEAISSAAEFWERNALQKTDRIEDQGNIRWELAVSLLFAWVLCYFCIWKGVKWTGKVVYFTSLFPYILLLILLVKGLTLDGAWDGIKYLFIPRLDKLKNSEVWIDAVTQIFFSYGLGVGAVIALGSYNKYNNNCYRDSLILAAFNEGTCLLSGFVIFSVLGFMAKQTNKSIAEVADSGPGLAFVAYPNAINQLPISSFWSVLFFLMLLFIGLDSQFCTVEGFVTACVDEWPQYLKKRKEMFVAVVCLISYLLGLLNLTQGGIYIFNIFNTYASSGWALLTLMFFECIAVSWFYGNDKFYEDIKDMIGYYPGKFWKICWFYLTPFLCVSVAFYSLINYERFTYKNYVYPWWGEAIGWLMALSSMLVIPIYAFYKVIKSNGSLKKIVRPNLDIKDLRIVNRNKSNKNEDENESIL</sequence>
<feature type="transmembrane region" description="Helical" evidence="9">
    <location>
        <begin position="31"/>
        <end position="49"/>
    </location>
</feature>
<feature type="binding site" evidence="6">
    <location>
        <position position="37"/>
    </location>
    <ligand>
        <name>Na(+)</name>
        <dbReference type="ChEBI" id="CHEBI:29101"/>
        <label>1</label>
    </ligand>
</feature>
<dbReference type="EMBL" id="CAJNOC010005561">
    <property type="protein sequence ID" value="CAF1055632.1"/>
    <property type="molecule type" value="Genomic_DNA"/>
</dbReference>
<protein>
    <recommendedName>
        <fullName evidence="8">Transporter</fullName>
    </recommendedName>
</protein>
<dbReference type="GO" id="GO:0005886">
    <property type="term" value="C:plasma membrane"/>
    <property type="evidence" value="ECO:0007669"/>
    <property type="project" value="TreeGrafter"/>
</dbReference>
<keyword evidence="5 9" id="KW-0472">Membrane</keyword>
<feature type="binding site" evidence="6">
    <location>
        <position position="377"/>
    </location>
    <ligand>
        <name>Na(+)</name>
        <dbReference type="ChEBI" id="CHEBI:29101"/>
        <label>1</label>
    </ligand>
</feature>
<comment type="caution">
    <text evidence="10">The sequence shown here is derived from an EMBL/GenBank/DDBJ whole genome shotgun (WGS) entry which is preliminary data.</text>
</comment>
<feature type="binding site" evidence="6">
    <location>
        <position position="309"/>
    </location>
    <ligand>
        <name>Na(+)</name>
        <dbReference type="ChEBI" id="CHEBI:29101"/>
        <label>1</label>
    </ligand>
</feature>
<feature type="transmembrane region" description="Helical" evidence="9">
    <location>
        <begin position="103"/>
        <end position="130"/>
    </location>
</feature>
<dbReference type="InterPro" id="IPR000175">
    <property type="entry name" value="Na/ntran_symport"/>
</dbReference>
<dbReference type="SUPFAM" id="SSF161070">
    <property type="entry name" value="SNF-like"/>
    <property type="match status" value="1"/>
</dbReference>
<reference evidence="10" key="1">
    <citation type="submission" date="2021-02" db="EMBL/GenBank/DDBJ databases">
        <authorList>
            <person name="Nowell W R."/>
        </authorList>
    </citation>
    <scope>NUCLEOTIDE SEQUENCE</scope>
    <source>
        <strain evidence="10">Ploen Becks lab</strain>
    </source>
</reference>
<keyword evidence="7" id="KW-1015">Disulfide bond</keyword>
<feature type="transmembrane region" description="Helical" evidence="9">
    <location>
        <begin position="61"/>
        <end position="82"/>
    </location>
</feature>
<feature type="transmembrane region" description="Helical" evidence="9">
    <location>
        <begin position="303"/>
        <end position="328"/>
    </location>
</feature>
<dbReference type="PANTHER" id="PTHR11616">
    <property type="entry name" value="SODIUM/CHLORIDE DEPENDENT TRANSPORTER"/>
    <property type="match status" value="1"/>
</dbReference>
<evidence type="ECO:0000256" key="5">
    <source>
        <dbReference type="ARBA" id="ARBA00023136"/>
    </source>
</evidence>